<reference evidence="2 3" key="1">
    <citation type="submission" date="2019-08" db="EMBL/GenBank/DDBJ databases">
        <title>The genome of the soybean aphid Biotype 1, its phylome, world population structure and adaptation to the North American continent.</title>
        <authorList>
            <person name="Giordano R."/>
            <person name="Donthu R.K."/>
            <person name="Hernandez A.G."/>
            <person name="Wright C.L."/>
            <person name="Zimin A.V."/>
        </authorList>
    </citation>
    <scope>NUCLEOTIDE SEQUENCE [LARGE SCALE GENOMIC DNA]</scope>
    <source>
        <tissue evidence="2">Whole aphids</tissue>
    </source>
</reference>
<evidence type="ECO:0000259" key="1">
    <source>
        <dbReference type="Pfam" id="PF10551"/>
    </source>
</evidence>
<dbReference type="EMBL" id="VYZN01000468">
    <property type="protein sequence ID" value="KAE9522996.1"/>
    <property type="molecule type" value="Genomic_DNA"/>
</dbReference>
<dbReference type="InterPro" id="IPR018289">
    <property type="entry name" value="MULE_transposase_dom"/>
</dbReference>
<dbReference type="Pfam" id="PF10551">
    <property type="entry name" value="MULE"/>
    <property type="match status" value="1"/>
</dbReference>
<gene>
    <name evidence="2" type="ORF">AGLY_016627</name>
</gene>
<proteinExistence type="predicted"/>
<sequence length="267" mass="30539">MAEIKILSETKLICGGFIYVRSKLPVNGKTYWECQKLRKKKVQSKKSTLDDHAHVPNQEECEAEIIKYSLKRKAEDQPQLPPAQILRTEMAGLSDGVLSQLPNRDNLKKSMRKVRRKNLPPNPKTLNDFGTLPDRYQKTLTGEHFLIYDSLDDDSVNEGRVVVFSTRRNLELLARSDCWFLDGTFKVCPTIFTQVFTILGTCKQHDAHDTVAIPFVYALLSSKKRFSMPLIVCEPVKIMTDFEKSIINACQEVYPNCPLSCCFFHFG</sequence>
<dbReference type="AlphaFoldDB" id="A0A6G0SX95"/>
<name>A0A6G0SX95_APHGL</name>
<evidence type="ECO:0000313" key="2">
    <source>
        <dbReference type="EMBL" id="KAE9522996.1"/>
    </source>
</evidence>
<comment type="caution">
    <text evidence="2">The sequence shown here is derived from an EMBL/GenBank/DDBJ whole genome shotgun (WGS) entry which is preliminary data.</text>
</comment>
<protein>
    <recommendedName>
        <fullName evidence="1">MULE transposase domain-containing protein</fullName>
    </recommendedName>
</protein>
<dbReference type="OrthoDB" id="7788516at2759"/>
<accession>A0A6G0SX95</accession>
<keyword evidence="3" id="KW-1185">Reference proteome</keyword>
<evidence type="ECO:0000313" key="3">
    <source>
        <dbReference type="Proteomes" id="UP000475862"/>
    </source>
</evidence>
<organism evidence="2 3">
    <name type="scientific">Aphis glycines</name>
    <name type="common">Soybean aphid</name>
    <dbReference type="NCBI Taxonomy" id="307491"/>
    <lineage>
        <taxon>Eukaryota</taxon>
        <taxon>Metazoa</taxon>
        <taxon>Ecdysozoa</taxon>
        <taxon>Arthropoda</taxon>
        <taxon>Hexapoda</taxon>
        <taxon>Insecta</taxon>
        <taxon>Pterygota</taxon>
        <taxon>Neoptera</taxon>
        <taxon>Paraneoptera</taxon>
        <taxon>Hemiptera</taxon>
        <taxon>Sternorrhyncha</taxon>
        <taxon>Aphidomorpha</taxon>
        <taxon>Aphidoidea</taxon>
        <taxon>Aphididae</taxon>
        <taxon>Aphidini</taxon>
        <taxon>Aphis</taxon>
        <taxon>Aphis</taxon>
    </lineage>
</organism>
<dbReference type="Proteomes" id="UP000475862">
    <property type="component" value="Unassembled WGS sequence"/>
</dbReference>
<feature type="domain" description="MULE transposase" evidence="1">
    <location>
        <begin position="179"/>
        <end position="266"/>
    </location>
</feature>